<dbReference type="PANTHER" id="PTHR10250:SF26">
    <property type="entry name" value="GLUTATHIONE S-TRANSFERASE 3, MITOCHONDRIAL"/>
    <property type="match status" value="1"/>
</dbReference>
<feature type="transmembrane region" description="Helical" evidence="5">
    <location>
        <begin position="12"/>
        <end position="31"/>
    </location>
</feature>
<dbReference type="InterPro" id="IPR050997">
    <property type="entry name" value="MAPEG"/>
</dbReference>
<keyword evidence="4 5" id="KW-0472">Membrane</keyword>
<comment type="subcellular location">
    <subcellularLocation>
        <location evidence="1">Membrane</location>
        <topology evidence="1">Multi-pass membrane protein</topology>
    </subcellularLocation>
</comment>
<evidence type="ECO:0000256" key="1">
    <source>
        <dbReference type="ARBA" id="ARBA00004141"/>
    </source>
</evidence>
<evidence type="ECO:0008006" key="8">
    <source>
        <dbReference type="Google" id="ProtNLM"/>
    </source>
</evidence>
<evidence type="ECO:0000256" key="2">
    <source>
        <dbReference type="ARBA" id="ARBA00022692"/>
    </source>
</evidence>
<evidence type="ECO:0000313" key="6">
    <source>
        <dbReference type="EMBL" id="WIA17355.1"/>
    </source>
</evidence>
<evidence type="ECO:0000256" key="5">
    <source>
        <dbReference type="SAM" id="Phobius"/>
    </source>
</evidence>
<organism evidence="6 7">
    <name type="scientific">Tetradesmus obliquus</name>
    <name type="common">Green alga</name>
    <name type="synonym">Acutodesmus obliquus</name>
    <dbReference type="NCBI Taxonomy" id="3088"/>
    <lineage>
        <taxon>Eukaryota</taxon>
        <taxon>Viridiplantae</taxon>
        <taxon>Chlorophyta</taxon>
        <taxon>core chlorophytes</taxon>
        <taxon>Chlorophyceae</taxon>
        <taxon>CS clade</taxon>
        <taxon>Sphaeropleales</taxon>
        <taxon>Scenedesmaceae</taxon>
        <taxon>Tetradesmus</taxon>
    </lineage>
</organism>
<feature type="transmembrane region" description="Helical" evidence="5">
    <location>
        <begin position="79"/>
        <end position="104"/>
    </location>
</feature>
<keyword evidence="7" id="KW-1185">Reference proteome</keyword>
<dbReference type="InterPro" id="IPR023352">
    <property type="entry name" value="MAPEG-like_dom_sf"/>
</dbReference>
<reference evidence="6 7" key="1">
    <citation type="submission" date="2023-05" db="EMBL/GenBank/DDBJ databases">
        <title>A 100% complete, gapless, phased diploid assembly of the Scenedesmus obliquus UTEX 3031 genome.</title>
        <authorList>
            <person name="Biondi T.C."/>
            <person name="Hanschen E.R."/>
            <person name="Kwon T."/>
            <person name="Eng W."/>
            <person name="Kruse C.P.S."/>
            <person name="Koehler S.I."/>
            <person name="Kunde Y."/>
            <person name="Gleasner C.D."/>
            <person name="You Mak K.T."/>
            <person name="Polle J."/>
            <person name="Hovde B.T."/>
            <person name="Starkenburg S.R."/>
        </authorList>
    </citation>
    <scope>NUCLEOTIDE SEQUENCE [LARGE SCALE GENOMIC DNA]</scope>
    <source>
        <strain evidence="6 7">DOE0152z</strain>
    </source>
</reference>
<sequence>MAAVDGLKPGFGYVLGTAAASYFVHHMYMGFKVVKARKQFNVEYPALYADEKNCSDEKSRQTFNCVQRAHQNSLENQPIFLSLLTLSGLQYPVTAASFGALYLAGRIGYVQGYCTGDPQKRVNYVTALGYVGIFGLVGTTIKFAADLLSK</sequence>
<evidence type="ECO:0000313" key="7">
    <source>
        <dbReference type="Proteomes" id="UP001244341"/>
    </source>
</evidence>
<dbReference type="PANTHER" id="PTHR10250">
    <property type="entry name" value="MICROSOMAL GLUTATHIONE S-TRANSFERASE"/>
    <property type="match status" value="1"/>
</dbReference>
<dbReference type="Pfam" id="PF01124">
    <property type="entry name" value="MAPEG"/>
    <property type="match status" value="1"/>
</dbReference>
<protein>
    <recommendedName>
        <fullName evidence="8">Microsomal glutathione S-transferase 3</fullName>
    </recommendedName>
</protein>
<evidence type="ECO:0000256" key="4">
    <source>
        <dbReference type="ARBA" id="ARBA00023136"/>
    </source>
</evidence>
<dbReference type="Proteomes" id="UP001244341">
    <property type="component" value="Chromosome 8b"/>
</dbReference>
<keyword evidence="2 5" id="KW-0812">Transmembrane</keyword>
<dbReference type="EMBL" id="CP126215">
    <property type="protein sequence ID" value="WIA17355.1"/>
    <property type="molecule type" value="Genomic_DNA"/>
</dbReference>
<proteinExistence type="predicted"/>
<dbReference type="SUPFAM" id="SSF161084">
    <property type="entry name" value="MAPEG domain-like"/>
    <property type="match status" value="1"/>
</dbReference>
<gene>
    <name evidence="6" type="ORF">OEZ85_014217</name>
</gene>
<accession>A0ABY8U7Q2</accession>
<keyword evidence="3 5" id="KW-1133">Transmembrane helix</keyword>
<evidence type="ECO:0000256" key="3">
    <source>
        <dbReference type="ARBA" id="ARBA00022989"/>
    </source>
</evidence>
<dbReference type="Gene3D" id="1.20.120.550">
    <property type="entry name" value="Membrane associated eicosanoid/glutathione metabolism-like domain"/>
    <property type="match status" value="1"/>
</dbReference>
<dbReference type="InterPro" id="IPR001129">
    <property type="entry name" value="Membr-assoc_MAPEG"/>
</dbReference>
<feature type="transmembrane region" description="Helical" evidence="5">
    <location>
        <begin position="124"/>
        <end position="145"/>
    </location>
</feature>
<name>A0ABY8U7Q2_TETOB</name>